<evidence type="ECO:0000256" key="1">
    <source>
        <dbReference type="SAM" id="MobiDB-lite"/>
    </source>
</evidence>
<feature type="compositionally biased region" description="Acidic residues" evidence="1">
    <location>
        <begin position="184"/>
        <end position="197"/>
    </location>
</feature>
<proteinExistence type="predicted"/>
<evidence type="ECO:0000313" key="3">
    <source>
        <dbReference type="Proteomes" id="UP001169217"/>
    </source>
</evidence>
<feature type="compositionally biased region" description="Polar residues" evidence="1">
    <location>
        <begin position="156"/>
        <end position="176"/>
    </location>
</feature>
<gene>
    <name evidence="2" type="ORF">CLIM01_13688</name>
</gene>
<reference evidence="2" key="1">
    <citation type="submission" date="2023-04" db="EMBL/GenBank/DDBJ databases">
        <title>Colletotrichum limetticola genome sequence.</title>
        <authorList>
            <person name="Baroncelli R."/>
        </authorList>
    </citation>
    <scope>NUCLEOTIDE SEQUENCE</scope>
    <source>
        <strain evidence="2">KLA-Anderson</strain>
    </source>
</reference>
<dbReference type="Proteomes" id="UP001169217">
    <property type="component" value="Unassembled WGS sequence"/>
</dbReference>
<dbReference type="EMBL" id="JARUPT010000734">
    <property type="protein sequence ID" value="KAK0368953.1"/>
    <property type="molecule type" value="Genomic_DNA"/>
</dbReference>
<evidence type="ECO:0000313" key="2">
    <source>
        <dbReference type="EMBL" id="KAK0368953.1"/>
    </source>
</evidence>
<feature type="compositionally biased region" description="Polar residues" evidence="1">
    <location>
        <begin position="119"/>
        <end position="131"/>
    </location>
</feature>
<comment type="caution">
    <text evidence="2">The sequence shown here is derived from an EMBL/GenBank/DDBJ whole genome shotgun (WGS) entry which is preliminary data.</text>
</comment>
<sequence>MVMIGELKASWKPPSEGESQLLARAREAIIAHELEMVYGFTAIGEGFRFWTVSAEIMALEPLFSDVPRGSRSAFIPLDSAEGDCIAQLCNYIKENRPLRQATILPSQGFPVPNEESHGYASQDNQPAEESAFSPNQYIPAWSGGYHGQSYWPPEPSTQFESDYPVTSSVEQLQNNPKDPPDQSMETDELPDDPEDEPAAGPSHATGTHQGATHKMVKITKEEHSFIRSDKYLFRKH</sequence>
<protein>
    <submittedName>
        <fullName evidence="2">Uncharacterized protein</fullName>
    </submittedName>
</protein>
<accession>A0ABQ9PAA8</accession>
<feature type="region of interest" description="Disordered" evidence="1">
    <location>
        <begin position="149"/>
        <end position="215"/>
    </location>
</feature>
<keyword evidence="3" id="KW-1185">Reference proteome</keyword>
<name>A0ABQ9PAA8_9PEZI</name>
<feature type="region of interest" description="Disordered" evidence="1">
    <location>
        <begin position="105"/>
        <end position="131"/>
    </location>
</feature>
<organism evidence="2 3">
    <name type="scientific">Colletotrichum limetticola</name>
    <dbReference type="NCBI Taxonomy" id="1209924"/>
    <lineage>
        <taxon>Eukaryota</taxon>
        <taxon>Fungi</taxon>
        <taxon>Dikarya</taxon>
        <taxon>Ascomycota</taxon>
        <taxon>Pezizomycotina</taxon>
        <taxon>Sordariomycetes</taxon>
        <taxon>Hypocreomycetidae</taxon>
        <taxon>Glomerellales</taxon>
        <taxon>Glomerellaceae</taxon>
        <taxon>Colletotrichum</taxon>
        <taxon>Colletotrichum acutatum species complex</taxon>
    </lineage>
</organism>